<dbReference type="AlphaFoldDB" id="A0A6A6SNW1"/>
<proteinExistence type="predicted"/>
<evidence type="ECO:0000313" key="2">
    <source>
        <dbReference type="EMBL" id="KAF2649535.1"/>
    </source>
</evidence>
<feature type="chain" id="PRO_5025591253" evidence="1">
    <location>
        <begin position="26"/>
        <end position="102"/>
    </location>
</feature>
<name>A0A6A6SNW1_9PLEO</name>
<dbReference type="Proteomes" id="UP000799324">
    <property type="component" value="Unassembled WGS sequence"/>
</dbReference>
<reference evidence="2" key="1">
    <citation type="journal article" date="2020" name="Stud. Mycol.">
        <title>101 Dothideomycetes genomes: a test case for predicting lifestyles and emergence of pathogens.</title>
        <authorList>
            <person name="Haridas S."/>
            <person name="Albert R."/>
            <person name="Binder M."/>
            <person name="Bloem J."/>
            <person name="Labutti K."/>
            <person name="Salamov A."/>
            <person name="Andreopoulos B."/>
            <person name="Baker S."/>
            <person name="Barry K."/>
            <person name="Bills G."/>
            <person name="Bluhm B."/>
            <person name="Cannon C."/>
            <person name="Castanera R."/>
            <person name="Culley D."/>
            <person name="Daum C."/>
            <person name="Ezra D."/>
            <person name="Gonzalez J."/>
            <person name="Henrissat B."/>
            <person name="Kuo A."/>
            <person name="Liang C."/>
            <person name="Lipzen A."/>
            <person name="Lutzoni F."/>
            <person name="Magnuson J."/>
            <person name="Mondo S."/>
            <person name="Nolan M."/>
            <person name="Ohm R."/>
            <person name="Pangilinan J."/>
            <person name="Park H.-J."/>
            <person name="Ramirez L."/>
            <person name="Alfaro M."/>
            <person name="Sun H."/>
            <person name="Tritt A."/>
            <person name="Yoshinaga Y."/>
            <person name="Zwiers L.-H."/>
            <person name="Turgeon B."/>
            <person name="Goodwin S."/>
            <person name="Spatafora J."/>
            <person name="Crous P."/>
            <person name="Grigoriev I."/>
        </authorList>
    </citation>
    <scope>NUCLEOTIDE SEQUENCE</scope>
    <source>
        <strain evidence="2">CBS 122681</strain>
    </source>
</reference>
<gene>
    <name evidence="2" type="ORF">K491DRAFT_198766</name>
</gene>
<feature type="signal peptide" evidence="1">
    <location>
        <begin position="1"/>
        <end position="25"/>
    </location>
</feature>
<dbReference type="EMBL" id="MU004488">
    <property type="protein sequence ID" value="KAF2649535.1"/>
    <property type="molecule type" value="Genomic_DNA"/>
</dbReference>
<keyword evidence="1" id="KW-0732">Signal</keyword>
<evidence type="ECO:0000313" key="3">
    <source>
        <dbReference type="Proteomes" id="UP000799324"/>
    </source>
</evidence>
<keyword evidence="3" id="KW-1185">Reference proteome</keyword>
<organism evidence="2 3">
    <name type="scientific">Lophiostoma macrostomum CBS 122681</name>
    <dbReference type="NCBI Taxonomy" id="1314788"/>
    <lineage>
        <taxon>Eukaryota</taxon>
        <taxon>Fungi</taxon>
        <taxon>Dikarya</taxon>
        <taxon>Ascomycota</taxon>
        <taxon>Pezizomycotina</taxon>
        <taxon>Dothideomycetes</taxon>
        <taxon>Pleosporomycetidae</taxon>
        <taxon>Pleosporales</taxon>
        <taxon>Lophiostomataceae</taxon>
        <taxon>Lophiostoma</taxon>
    </lineage>
</organism>
<accession>A0A6A6SNW1</accession>
<evidence type="ECO:0000256" key="1">
    <source>
        <dbReference type="SAM" id="SignalP"/>
    </source>
</evidence>
<protein>
    <submittedName>
        <fullName evidence="2">Uncharacterized protein</fullName>
    </submittedName>
</protein>
<sequence length="102" mass="10942">MLRQHWPACLHVHMAFHAGLGLAVASRWCFVQLAAQLVGPDTRSMFGILGVIAPGERRDNTQARPGYICGRSLAAQGRMSWGTDCIAGLGRAPILQAGCPDE</sequence>